<keyword evidence="3" id="KW-1185">Reference proteome</keyword>
<feature type="region of interest" description="Disordered" evidence="1">
    <location>
        <begin position="1"/>
        <end position="53"/>
    </location>
</feature>
<name>A0A8S3UV80_MYTED</name>
<evidence type="ECO:0000256" key="1">
    <source>
        <dbReference type="SAM" id="MobiDB-lite"/>
    </source>
</evidence>
<dbReference type="AlphaFoldDB" id="A0A8S3UV80"/>
<dbReference type="EMBL" id="CAJPWZ010003023">
    <property type="protein sequence ID" value="CAG2250012.1"/>
    <property type="molecule type" value="Genomic_DNA"/>
</dbReference>
<evidence type="ECO:0000313" key="3">
    <source>
        <dbReference type="Proteomes" id="UP000683360"/>
    </source>
</evidence>
<gene>
    <name evidence="2" type="ORF">MEDL_61754</name>
</gene>
<comment type="caution">
    <text evidence="2">The sequence shown here is derived from an EMBL/GenBank/DDBJ whole genome shotgun (WGS) entry which is preliminary data.</text>
</comment>
<sequence length="277" mass="31078">MDNSGSNYRLPATDCSHANQEDEDSKYDSDSDSDSYYSAYSNTYDEQRDASEADLTSDISMKADPIDELCDLSEQHYITVADVNPDVEDGNDQRSLLIRLIIHIKAAADESLDMDPFANCRRTLHVYLDLNTSLITMADHSIDPGHSDSYYSAYSNTYDEQRDASEADLTSDISMKADPIDELCDLSEQHYITVADVNPDVEDGNDQRSLLIRLIIHIKAAADESLDMDPFANCRRTLHVYLDLNTSLITMADHSIDPGRIVKEPSCISIKISECFY</sequence>
<proteinExistence type="predicted"/>
<reference evidence="2" key="1">
    <citation type="submission" date="2021-03" db="EMBL/GenBank/DDBJ databases">
        <authorList>
            <person name="Bekaert M."/>
        </authorList>
    </citation>
    <scope>NUCLEOTIDE SEQUENCE</scope>
</reference>
<protein>
    <submittedName>
        <fullName evidence="2">Uncharacterized protein</fullName>
    </submittedName>
</protein>
<accession>A0A8S3UV80</accession>
<feature type="compositionally biased region" description="Low complexity" evidence="1">
    <location>
        <begin position="34"/>
        <end position="44"/>
    </location>
</feature>
<organism evidence="2 3">
    <name type="scientific">Mytilus edulis</name>
    <name type="common">Blue mussel</name>
    <dbReference type="NCBI Taxonomy" id="6550"/>
    <lineage>
        <taxon>Eukaryota</taxon>
        <taxon>Metazoa</taxon>
        <taxon>Spiralia</taxon>
        <taxon>Lophotrochozoa</taxon>
        <taxon>Mollusca</taxon>
        <taxon>Bivalvia</taxon>
        <taxon>Autobranchia</taxon>
        <taxon>Pteriomorphia</taxon>
        <taxon>Mytilida</taxon>
        <taxon>Mytiloidea</taxon>
        <taxon>Mytilidae</taxon>
        <taxon>Mytilinae</taxon>
        <taxon>Mytilus</taxon>
    </lineage>
</organism>
<dbReference type="Proteomes" id="UP000683360">
    <property type="component" value="Unassembled WGS sequence"/>
</dbReference>
<evidence type="ECO:0000313" key="2">
    <source>
        <dbReference type="EMBL" id="CAG2250012.1"/>
    </source>
</evidence>
<feature type="compositionally biased region" description="Acidic residues" evidence="1">
    <location>
        <begin position="21"/>
        <end position="33"/>
    </location>
</feature>